<feature type="compositionally biased region" description="Basic and acidic residues" evidence="1">
    <location>
        <begin position="144"/>
        <end position="164"/>
    </location>
</feature>
<name>A0A8J4CPL8_9CHLO</name>
<organism evidence="2 3">
    <name type="scientific">Volvox reticuliferus</name>
    <dbReference type="NCBI Taxonomy" id="1737510"/>
    <lineage>
        <taxon>Eukaryota</taxon>
        <taxon>Viridiplantae</taxon>
        <taxon>Chlorophyta</taxon>
        <taxon>core chlorophytes</taxon>
        <taxon>Chlorophyceae</taxon>
        <taxon>CS clade</taxon>
        <taxon>Chlamydomonadales</taxon>
        <taxon>Volvocaceae</taxon>
        <taxon>Volvox</taxon>
    </lineage>
</organism>
<evidence type="ECO:0000256" key="1">
    <source>
        <dbReference type="SAM" id="MobiDB-lite"/>
    </source>
</evidence>
<feature type="compositionally biased region" description="Low complexity" evidence="1">
    <location>
        <begin position="307"/>
        <end position="317"/>
    </location>
</feature>
<protein>
    <submittedName>
        <fullName evidence="2">Uncharacterized protein</fullName>
    </submittedName>
</protein>
<keyword evidence="3" id="KW-1185">Reference proteome</keyword>
<evidence type="ECO:0000313" key="3">
    <source>
        <dbReference type="Proteomes" id="UP000747110"/>
    </source>
</evidence>
<dbReference type="EMBL" id="BNCP01000031">
    <property type="protein sequence ID" value="GIL85081.1"/>
    <property type="molecule type" value="Genomic_DNA"/>
</dbReference>
<feature type="region of interest" description="Disordered" evidence="1">
    <location>
        <begin position="139"/>
        <end position="352"/>
    </location>
</feature>
<dbReference type="AlphaFoldDB" id="A0A8J4CPL8"/>
<feature type="compositionally biased region" description="Polar residues" evidence="1">
    <location>
        <begin position="340"/>
        <end position="350"/>
    </location>
</feature>
<evidence type="ECO:0000313" key="2">
    <source>
        <dbReference type="EMBL" id="GIL85081.1"/>
    </source>
</evidence>
<gene>
    <name evidence="2" type="ORF">Vretifemale_13712</name>
</gene>
<dbReference type="Proteomes" id="UP000747110">
    <property type="component" value="Unassembled WGS sequence"/>
</dbReference>
<sequence length="808" mass="85383">MHLVKECLCNRYFHNPGSSPRASCQAKFEPRRPPAPYHGSQALENLSQLTSCPWCGCFQWQCGHHHRHRGALVLGAAARGTAAWGVEGSLRQQQLTAVYCDSGAGGTSGSAFGDHDGEFGDTSRVNACGSGNGVLQSGSQHCGGVDDKGAEGEMRSEAGTDHPLEAPPCQQLQKAQLQQQQQQQQRARQQQPPPPQQQQVVEGTEAESCSRVDCSQTEQTKTSCQEVSRNGKRIRNGLSPPPRRTWNPGVNAPPHSLVSDLGPGPPQPQPQPPPMRLECQPALLPQLHPPLQSPFAWDTQRLPPLESSRGQQSSSQQVPPPQKSSLMQTSPNPGEVFQLSVGSTTPSEPISCTMDGIKGGAVGGGRAGSVLVAAVPLVSATAGAAFRSALRRCRCLGEVEALLSGQASPLPLLQPLSPSPQPQPMPSADTLSVPCLTAVFSALPRLPEAFTAAGRRQVRRMVTMRLTEPVVRAAQRGDVDAAGAAIMTAALAHLGPDVIDPRVGHNELLSALAEAGLAACRLAPEPGIARIGYNQGVPSPHKRRYGHSPRSYSTLLYGMAKLGFRPDDFWLERYLSASTRQLHMFAPRDLAALTWALAVLQYRPRDAWLEELFSAWPTGHLGPGLQAGGCAGVGDANGPRDEVSKVLGVPAAAPLLLHRHADAHSLSLMLWAVWRLGVAAPPAWLDGAVGLCAVPSARTDAALPFSCTRRNGPAAPSLRNPSSVAVAPFAAATCQSLALVSYCLARMGHTPPPRVRAELLAAAEPLLQGGSAQDLVLLLAGVAHWPRRGPAAAIEAAAAFTATAMVPE</sequence>
<feature type="compositionally biased region" description="Polar residues" evidence="1">
    <location>
        <begin position="213"/>
        <end position="228"/>
    </location>
</feature>
<comment type="caution">
    <text evidence="2">The sequence shown here is derived from an EMBL/GenBank/DDBJ whole genome shotgun (WGS) entry which is preliminary data.</text>
</comment>
<dbReference type="OrthoDB" id="10613942at2759"/>
<feature type="compositionally biased region" description="Low complexity" evidence="1">
    <location>
        <begin position="167"/>
        <end position="190"/>
    </location>
</feature>
<accession>A0A8J4CPL8</accession>
<proteinExistence type="predicted"/>
<reference evidence="2" key="1">
    <citation type="journal article" date="2021" name="Proc. Natl. Acad. Sci. U.S.A.">
        <title>Three genomes in the algal genus Volvox reveal the fate of a haploid sex-determining region after a transition to homothallism.</title>
        <authorList>
            <person name="Yamamoto K."/>
            <person name="Hamaji T."/>
            <person name="Kawai-Toyooka H."/>
            <person name="Matsuzaki R."/>
            <person name="Takahashi F."/>
            <person name="Nishimura Y."/>
            <person name="Kawachi M."/>
            <person name="Noguchi H."/>
            <person name="Minakuchi Y."/>
            <person name="Umen J.G."/>
            <person name="Toyoda A."/>
            <person name="Nozaki H."/>
        </authorList>
    </citation>
    <scope>NUCLEOTIDE SEQUENCE</scope>
    <source>
        <strain evidence="2">NIES-3786</strain>
    </source>
</reference>
<feature type="compositionally biased region" description="Pro residues" evidence="1">
    <location>
        <begin position="263"/>
        <end position="275"/>
    </location>
</feature>
<feature type="non-terminal residue" evidence="2">
    <location>
        <position position="1"/>
    </location>
</feature>